<evidence type="ECO:0000313" key="2">
    <source>
        <dbReference type="EMBL" id="MDF9300289.1"/>
    </source>
</evidence>
<name>A0ABT6D5Q1_9LACO</name>
<proteinExistence type="predicted"/>
<evidence type="ECO:0000259" key="1">
    <source>
        <dbReference type="Pfam" id="PF20613"/>
    </source>
</evidence>
<comment type="caution">
    <text evidence="2">The sequence shown here is derived from an EMBL/GenBank/DDBJ whole genome shotgun (WGS) entry which is preliminary data.</text>
</comment>
<gene>
    <name evidence="2" type="ORF">OIT47_008385</name>
</gene>
<dbReference type="InterPro" id="IPR046748">
    <property type="entry name" value="HipA_2"/>
</dbReference>
<dbReference type="Pfam" id="PF20613">
    <property type="entry name" value="HipA_2"/>
    <property type="match status" value="1"/>
</dbReference>
<accession>A0ABT6D5Q1</accession>
<organism evidence="2 3">
    <name type="scientific">Weissella fermenti</name>
    <dbReference type="NCBI Taxonomy" id="2987699"/>
    <lineage>
        <taxon>Bacteria</taxon>
        <taxon>Bacillati</taxon>
        <taxon>Bacillota</taxon>
        <taxon>Bacilli</taxon>
        <taxon>Lactobacillales</taxon>
        <taxon>Lactobacillaceae</taxon>
        <taxon>Weissella</taxon>
    </lineage>
</organism>
<evidence type="ECO:0000313" key="3">
    <source>
        <dbReference type="Proteomes" id="UP001146336"/>
    </source>
</evidence>
<sequence length="76" mass="8573">MTRPVRVEAEDHKQYVMKYIHDDYDGKFLFNELVAGRLAKLLGLPIPDFDVGLLPTSLVEETTELKDVNAVRGAVN</sequence>
<feature type="domain" description="HipA-like kinase" evidence="1">
    <location>
        <begin position="1"/>
        <end position="65"/>
    </location>
</feature>
<dbReference type="Proteomes" id="UP001146336">
    <property type="component" value="Unassembled WGS sequence"/>
</dbReference>
<dbReference type="EMBL" id="JAOZFC020000002">
    <property type="protein sequence ID" value="MDF9300289.1"/>
    <property type="molecule type" value="Genomic_DNA"/>
</dbReference>
<reference evidence="2" key="1">
    <citation type="submission" date="2023-03" db="EMBL/GenBank/DDBJ databases">
        <title>Comparative genomics of Weissella fermenti BK2, and weissella type species.</title>
        <authorList>
            <person name="Lee J.K."/>
            <person name="Baek J.H."/>
            <person name="Kim J.M."/>
            <person name="Choi D.G."/>
            <person name="Jeon C.O."/>
        </authorList>
    </citation>
    <scope>NUCLEOTIDE SEQUENCE</scope>
    <source>
        <strain evidence="2">BK2</strain>
    </source>
</reference>
<keyword evidence="3" id="KW-1185">Reference proteome</keyword>
<protein>
    <recommendedName>
        <fullName evidence="1">HipA-like kinase domain-containing protein</fullName>
    </recommendedName>
</protein>